<accession>A0A0S4JYJ1</accession>
<dbReference type="InterPro" id="IPR050227">
    <property type="entry name" value="Rab"/>
</dbReference>
<dbReference type="OrthoDB" id="10254700at2759"/>
<keyword evidence="4" id="KW-1185">Reference proteome</keyword>
<reference evidence="4" key="1">
    <citation type="submission" date="2015-09" db="EMBL/GenBank/DDBJ databases">
        <authorList>
            <consortium name="Pathogen Informatics"/>
        </authorList>
    </citation>
    <scope>NUCLEOTIDE SEQUENCE [LARGE SCALE GENOMIC DNA]</scope>
    <source>
        <strain evidence="4">Lake Konstanz</strain>
    </source>
</reference>
<dbReference type="InterPro" id="IPR005225">
    <property type="entry name" value="Small_GTP-bd"/>
</dbReference>
<name>A0A0S4JYJ1_BODSA</name>
<dbReference type="GO" id="GO:0003924">
    <property type="term" value="F:GTPase activity"/>
    <property type="evidence" value="ECO:0007669"/>
    <property type="project" value="InterPro"/>
</dbReference>
<dbReference type="SMART" id="SM00175">
    <property type="entry name" value="RAB"/>
    <property type="match status" value="1"/>
</dbReference>
<dbReference type="PRINTS" id="PR00449">
    <property type="entry name" value="RASTRNSFRMNG"/>
</dbReference>
<organism evidence="3 4">
    <name type="scientific">Bodo saltans</name>
    <name type="common">Flagellated protozoan</name>
    <dbReference type="NCBI Taxonomy" id="75058"/>
    <lineage>
        <taxon>Eukaryota</taxon>
        <taxon>Discoba</taxon>
        <taxon>Euglenozoa</taxon>
        <taxon>Kinetoplastea</taxon>
        <taxon>Metakinetoplastina</taxon>
        <taxon>Eubodonida</taxon>
        <taxon>Bodonidae</taxon>
        <taxon>Bodo</taxon>
    </lineage>
</organism>
<evidence type="ECO:0000256" key="2">
    <source>
        <dbReference type="ARBA" id="ARBA00023134"/>
    </source>
</evidence>
<gene>
    <name evidence="3" type="ORF">BSAL_48140</name>
</gene>
<dbReference type="NCBIfam" id="TIGR00231">
    <property type="entry name" value="small_GTP"/>
    <property type="match status" value="1"/>
</dbReference>
<sequence length="230" mass="25246">MAMDSGSDSDNEHLQYKVMIMGDGAVGKTSLINRYCEGGFMGSYKQTIGLDFFSKNVVLPGDVHVTLHIWDIGGQQIGGKMLSKYIHGCHAVCFVYDSTNAESFKNVEDWLQSVTDAFKDAPQQPYKSLVANKMDLINRQVKPEKHLAFATDQKLVPFAVSAKSGDKVNSMFQRIAADLAGVQLSKAELEIVDGTVTASIVQHPAAPVPQHIQQPPLLRDQEKEDGCVMM</sequence>
<dbReference type="SMART" id="SM00174">
    <property type="entry name" value="RHO"/>
    <property type="match status" value="1"/>
</dbReference>
<evidence type="ECO:0000256" key="1">
    <source>
        <dbReference type="ARBA" id="ARBA00022741"/>
    </source>
</evidence>
<dbReference type="SMART" id="SM00173">
    <property type="entry name" value="RAS"/>
    <property type="match status" value="1"/>
</dbReference>
<dbReference type="Gene3D" id="3.40.50.300">
    <property type="entry name" value="P-loop containing nucleotide triphosphate hydrolases"/>
    <property type="match status" value="1"/>
</dbReference>
<dbReference type="GO" id="GO:0005525">
    <property type="term" value="F:GTP binding"/>
    <property type="evidence" value="ECO:0007669"/>
    <property type="project" value="UniProtKB-KW"/>
</dbReference>
<evidence type="ECO:0000313" key="4">
    <source>
        <dbReference type="Proteomes" id="UP000051952"/>
    </source>
</evidence>
<dbReference type="EMBL" id="CYKH01002249">
    <property type="protein sequence ID" value="CUG94431.1"/>
    <property type="molecule type" value="Genomic_DNA"/>
</dbReference>
<dbReference type="AlphaFoldDB" id="A0A0S4JYJ1"/>
<dbReference type="PANTHER" id="PTHR47977">
    <property type="entry name" value="RAS-RELATED PROTEIN RAB"/>
    <property type="match status" value="1"/>
</dbReference>
<dbReference type="VEuPathDB" id="TriTrypDB:BSAL_48140"/>
<dbReference type="InterPro" id="IPR027417">
    <property type="entry name" value="P-loop_NTPase"/>
</dbReference>
<dbReference type="SUPFAM" id="SSF52540">
    <property type="entry name" value="P-loop containing nucleoside triphosphate hydrolases"/>
    <property type="match status" value="1"/>
</dbReference>
<dbReference type="FunFam" id="3.40.50.300:FF:001508">
    <property type="entry name" value="Small GTP-binding protein Rab28, putative"/>
    <property type="match status" value="1"/>
</dbReference>
<dbReference type="Proteomes" id="UP000051952">
    <property type="component" value="Unassembled WGS sequence"/>
</dbReference>
<dbReference type="InterPro" id="IPR001806">
    <property type="entry name" value="Small_GTPase"/>
</dbReference>
<dbReference type="PROSITE" id="PS51419">
    <property type="entry name" value="RAB"/>
    <property type="match status" value="1"/>
</dbReference>
<keyword evidence="2" id="KW-0342">GTP-binding</keyword>
<dbReference type="PROSITE" id="PS51421">
    <property type="entry name" value="RAS"/>
    <property type="match status" value="1"/>
</dbReference>
<dbReference type="SMART" id="SM00176">
    <property type="entry name" value="RAN"/>
    <property type="match status" value="1"/>
</dbReference>
<keyword evidence="1" id="KW-0547">Nucleotide-binding</keyword>
<proteinExistence type="predicted"/>
<evidence type="ECO:0000313" key="3">
    <source>
        <dbReference type="EMBL" id="CUG94431.1"/>
    </source>
</evidence>
<dbReference type="OMA" id="YKNVNLH"/>
<protein>
    <submittedName>
        <fullName evidence="3">Ras-related GTP-binding protein, putative</fullName>
    </submittedName>
</protein>
<dbReference type="Pfam" id="PF00071">
    <property type="entry name" value="Ras"/>
    <property type="match status" value="1"/>
</dbReference>